<evidence type="ECO:0000256" key="3">
    <source>
        <dbReference type="ARBA" id="ARBA00022630"/>
    </source>
</evidence>
<gene>
    <name evidence="6" type="primary">rnfG</name>
    <name evidence="8" type="ORF">WMO14_01100</name>
</gene>
<dbReference type="PIRSF" id="PIRSF006091">
    <property type="entry name" value="E_trnsport_RnfG"/>
    <property type="match status" value="1"/>
</dbReference>
<keyword evidence="6" id="KW-0472">Membrane</keyword>
<dbReference type="NCBIfam" id="TIGR01947">
    <property type="entry name" value="rnfG"/>
    <property type="match status" value="1"/>
</dbReference>
<comment type="cofactor">
    <cofactor evidence="6">
        <name>FMN</name>
        <dbReference type="ChEBI" id="CHEBI:58210"/>
    </cofactor>
</comment>
<proteinExistence type="inferred from homology"/>
<keyword evidence="3 6" id="KW-0285">Flavoprotein</keyword>
<name>A0ABV1BSM0_9FIRM</name>
<evidence type="ECO:0000256" key="1">
    <source>
        <dbReference type="ARBA" id="ARBA00022448"/>
    </source>
</evidence>
<evidence type="ECO:0000256" key="5">
    <source>
        <dbReference type="ARBA" id="ARBA00022982"/>
    </source>
</evidence>
<evidence type="ECO:0000256" key="2">
    <source>
        <dbReference type="ARBA" id="ARBA00022553"/>
    </source>
</evidence>
<dbReference type="HAMAP" id="MF_00479">
    <property type="entry name" value="RsxG_RnfG"/>
    <property type="match status" value="1"/>
</dbReference>
<evidence type="ECO:0000256" key="6">
    <source>
        <dbReference type="HAMAP-Rule" id="MF_00479"/>
    </source>
</evidence>
<keyword evidence="1 6" id="KW-0813">Transport</keyword>
<comment type="function">
    <text evidence="6">Part of a membrane-bound complex that couples electron transfer with translocation of ions across the membrane.</text>
</comment>
<protein>
    <recommendedName>
        <fullName evidence="6">Ion-translocating oxidoreductase complex subunit G</fullName>
        <ecNumber evidence="6">7.-.-.-</ecNumber>
    </recommendedName>
    <alternativeName>
        <fullName evidence="6">Rnf electron transport complex subunit G</fullName>
    </alternativeName>
</protein>
<dbReference type="InterPro" id="IPR007329">
    <property type="entry name" value="FMN-bd"/>
</dbReference>
<comment type="caution">
    <text evidence="8">The sequence shown here is derived from an EMBL/GenBank/DDBJ whole genome shotgun (WGS) entry which is preliminary data.</text>
</comment>
<organism evidence="8 9">
    <name type="scientific">[Lactobacillus] rogosae</name>
    <dbReference type="NCBI Taxonomy" id="706562"/>
    <lineage>
        <taxon>Bacteria</taxon>
        <taxon>Bacillati</taxon>
        <taxon>Bacillota</taxon>
        <taxon>Clostridia</taxon>
        <taxon>Lachnospirales</taxon>
        <taxon>Lachnospiraceae</taxon>
        <taxon>Lachnospira</taxon>
    </lineage>
</organism>
<keyword evidence="6" id="KW-1133">Transmembrane helix</keyword>
<dbReference type="Pfam" id="PF04205">
    <property type="entry name" value="FMN_bind"/>
    <property type="match status" value="1"/>
</dbReference>
<keyword evidence="6" id="KW-1003">Cell membrane</keyword>
<evidence type="ECO:0000256" key="4">
    <source>
        <dbReference type="ARBA" id="ARBA00022643"/>
    </source>
</evidence>
<dbReference type="EC" id="7.-.-.-" evidence="6"/>
<evidence type="ECO:0000259" key="7">
    <source>
        <dbReference type="SMART" id="SM00900"/>
    </source>
</evidence>
<dbReference type="PANTHER" id="PTHR36118">
    <property type="entry name" value="ION-TRANSLOCATING OXIDOREDUCTASE COMPLEX SUBUNIT G"/>
    <property type="match status" value="1"/>
</dbReference>
<comment type="similarity">
    <text evidence="6">Belongs to the RnfG family.</text>
</comment>
<dbReference type="Proteomes" id="UP001442364">
    <property type="component" value="Unassembled WGS sequence"/>
</dbReference>
<sequence length="220" mass="22646">MKNIIKDACILFAITLVAGILLGLVYNVTKDPIAQQNEKAKQKAYQEVIADADKFEALDGSYASDKVAETAKAVLSASATDFSKDDVSEVVAGIKNGKIIGFVVTVVAHDGYGGDIKFSVGLSTDGTYLGTSILTISETAGLGMRAKQDPSFLAQFNGTKTSEYKVVTDGTGSSSDSSIDAIGGSTVTSKAITKGVNAALAVYADLAKANVKTVGGVSVE</sequence>
<accession>A0ABV1BSM0</accession>
<keyword evidence="5 6" id="KW-0249">Electron transport</keyword>
<dbReference type="EMBL" id="JBBMER010000001">
    <property type="protein sequence ID" value="MEQ2378483.1"/>
    <property type="molecule type" value="Genomic_DNA"/>
</dbReference>
<reference evidence="8 9" key="1">
    <citation type="submission" date="2024-03" db="EMBL/GenBank/DDBJ databases">
        <title>Human intestinal bacterial collection.</title>
        <authorList>
            <person name="Pauvert C."/>
            <person name="Hitch T.C.A."/>
            <person name="Clavel T."/>
        </authorList>
    </citation>
    <scope>NUCLEOTIDE SEQUENCE [LARGE SCALE GENOMIC DNA]</scope>
    <source>
        <strain evidence="8 9">CLA-AA-H255</strain>
    </source>
</reference>
<evidence type="ECO:0000313" key="8">
    <source>
        <dbReference type="EMBL" id="MEQ2378483.1"/>
    </source>
</evidence>
<dbReference type="PANTHER" id="PTHR36118:SF1">
    <property type="entry name" value="ION-TRANSLOCATING OXIDOREDUCTASE COMPLEX SUBUNIT G"/>
    <property type="match status" value="1"/>
</dbReference>
<evidence type="ECO:0000313" key="9">
    <source>
        <dbReference type="Proteomes" id="UP001442364"/>
    </source>
</evidence>
<keyword evidence="2 6" id="KW-0597">Phosphoprotein</keyword>
<keyword evidence="9" id="KW-1185">Reference proteome</keyword>
<dbReference type="SMART" id="SM00900">
    <property type="entry name" value="FMN_bind"/>
    <property type="match status" value="1"/>
</dbReference>
<keyword evidence="6" id="KW-1278">Translocase</keyword>
<dbReference type="RefSeq" id="WP_022501997.1">
    <property type="nucleotide sequence ID" value="NZ_DAWDIQ010000004.1"/>
</dbReference>
<keyword evidence="6" id="KW-0812">Transmembrane</keyword>
<keyword evidence="4 6" id="KW-0288">FMN</keyword>
<dbReference type="InterPro" id="IPR010209">
    <property type="entry name" value="Ion_transpt_RnfG/RsxG"/>
</dbReference>
<feature type="modified residue" description="FMN phosphoryl threonine" evidence="6">
    <location>
        <position position="186"/>
    </location>
</feature>
<feature type="domain" description="FMN-binding" evidence="7">
    <location>
        <begin position="111"/>
        <end position="203"/>
    </location>
</feature>
<comment type="subunit">
    <text evidence="6">The complex is composed of six subunits: RnfA, RnfB, RnfC, RnfD, RnfE and RnfG.</text>
</comment>
<comment type="subcellular location">
    <subcellularLocation>
        <location evidence="6">Cell membrane</location>
        <topology evidence="6">Single-pass membrane protein</topology>
    </subcellularLocation>
</comment>